<organism evidence="3 4">
    <name type="scientific">Lentinula edodes</name>
    <name type="common">Shiitake mushroom</name>
    <name type="synonym">Lentinus edodes</name>
    <dbReference type="NCBI Taxonomy" id="5353"/>
    <lineage>
        <taxon>Eukaryota</taxon>
        <taxon>Fungi</taxon>
        <taxon>Dikarya</taxon>
        <taxon>Basidiomycota</taxon>
        <taxon>Agaricomycotina</taxon>
        <taxon>Agaricomycetes</taxon>
        <taxon>Agaricomycetidae</taxon>
        <taxon>Agaricales</taxon>
        <taxon>Marasmiineae</taxon>
        <taxon>Omphalotaceae</taxon>
        <taxon>Lentinula</taxon>
    </lineage>
</organism>
<reference evidence="3 4" key="2">
    <citation type="submission" date="2017-02" db="EMBL/GenBank/DDBJ databases">
        <title>A genome survey and senescence transcriptome analysis in Lentinula edodes.</title>
        <authorList>
            <person name="Sakamoto Y."/>
            <person name="Nakade K."/>
            <person name="Sato S."/>
            <person name="Yoshida Y."/>
            <person name="Miyazaki K."/>
            <person name="Natsume S."/>
            <person name="Konno N."/>
        </authorList>
    </citation>
    <scope>NUCLEOTIDE SEQUENCE [LARGE SCALE GENOMIC DNA]</scope>
    <source>
        <strain evidence="3 4">NBRC 111202</strain>
    </source>
</reference>
<feature type="transmembrane region" description="Helical" evidence="2">
    <location>
        <begin position="326"/>
        <end position="357"/>
    </location>
</feature>
<proteinExistence type="predicted"/>
<accession>A0A1Q3EM68</accession>
<feature type="region of interest" description="Disordered" evidence="1">
    <location>
        <begin position="162"/>
        <end position="204"/>
    </location>
</feature>
<evidence type="ECO:0000313" key="4">
    <source>
        <dbReference type="Proteomes" id="UP000188533"/>
    </source>
</evidence>
<keyword evidence="4" id="KW-1185">Reference proteome</keyword>
<gene>
    <name evidence="3" type="ORF">LENED_010330</name>
</gene>
<dbReference type="EMBL" id="BDGU01000612">
    <property type="protein sequence ID" value="GAW08276.1"/>
    <property type="molecule type" value="Genomic_DNA"/>
</dbReference>
<name>A0A1Q3EM68_LENED</name>
<evidence type="ECO:0000313" key="3">
    <source>
        <dbReference type="EMBL" id="GAW08276.1"/>
    </source>
</evidence>
<protein>
    <submittedName>
        <fullName evidence="3">Uncharacterized protein</fullName>
    </submittedName>
</protein>
<keyword evidence="2" id="KW-0472">Membrane</keyword>
<evidence type="ECO:0000256" key="2">
    <source>
        <dbReference type="SAM" id="Phobius"/>
    </source>
</evidence>
<dbReference type="Proteomes" id="UP000188533">
    <property type="component" value="Unassembled WGS sequence"/>
</dbReference>
<reference evidence="3 4" key="1">
    <citation type="submission" date="2016-08" db="EMBL/GenBank/DDBJ databases">
        <authorList>
            <consortium name="Lentinula edodes genome sequencing consortium"/>
            <person name="Sakamoto Y."/>
            <person name="Nakade K."/>
            <person name="Sato S."/>
            <person name="Yoshida Y."/>
            <person name="Miyazaki K."/>
            <person name="Natsume S."/>
            <person name="Konno N."/>
        </authorList>
    </citation>
    <scope>NUCLEOTIDE SEQUENCE [LARGE SCALE GENOMIC DNA]</scope>
    <source>
        <strain evidence="3 4">NBRC 111202</strain>
    </source>
</reference>
<dbReference type="AlphaFoldDB" id="A0A1Q3EM68"/>
<sequence length="362" mass="40987">MFRLPDYGEGSDFPPASSMPLSRLDAMAKHQMQMMMAQSYIEGRKYWAENPDSEHGAPNEVQLEIEKFLEFTGLLPKRVRQSELEQPSSESDEESSSALTISAESEETLAIPTKSRSRWRRYLSFSSSSPSSEKFLKNSSSRSRSMSLPLIGKIQRPSFPIPKRIRRLSKNITPPALRRTASEPTKHSPKSNLTSAPKSRRMTLDESQITLAKSRIGADTKPTAQPISRLPRIPRFPCDYLPLSPPTPIRRRRPAKPLAKPKSIESLAPPRRPLYNFERDPPIGSPDCVRKHPLPPPEWFDTPFPEEPISVEDEEIQVEDDEEGIMWYHILLVPVTLLVLVPLAAILAIIILLLTILEHLFS</sequence>
<keyword evidence="2" id="KW-1133">Transmembrane helix</keyword>
<comment type="caution">
    <text evidence="3">The sequence shown here is derived from an EMBL/GenBank/DDBJ whole genome shotgun (WGS) entry which is preliminary data.</text>
</comment>
<feature type="region of interest" description="Disordered" evidence="1">
    <location>
        <begin position="79"/>
        <end position="112"/>
    </location>
</feature>
<keyword evidence="2" id="KW-0812">Transmembrane</keyword>
<evidence type="ECO:0000256" key="1">
    <source>
        <dbReference type="SAM" id="MobiDB-lite"/>
    </source>
</evidence>